<comment type="caution">
    <text evidence="1">The sequence shown here is derived from an EMBL/GenBank/DDBJ whole genome shotgun (WGS) entry which is preliminary data.</text>
</comment>
<dbReference type="EMBL" id="JBBYAK010000003">
    <property type="protein sequence ID" value="MEL3959593.1"/>
    <property type="molecule type" value="Genomic_DNA"/>
</dbReference>
<gene>
    <name evidence="1" type="ORF">NST17_20790</name>
</gene>
<dbReference type="RefSeq" id="WP_328187588.1">
    <property type="nucleotide sequence ID" value="NZ_JAROAQ010000021.1"/>
</dbReference>
<evidence type="ECO:0000313" key="2">
    <source>
        <dbReference type="Proteomes" id="UP001459714"/>
    </source>
</evidence>
<keyword evidence="2" id="KW-1185">Reference proteome</keyword>
<protein>
    <submittedName>
        <fullName evidence="1">Uncharacterized protein</fullName>
    </submittedName>
</protein>
<proteinExistence type="predicted"/>
<evidence type="ECO:0000313" key="1">
    <source>
        <dbReference type="EMBL" id="MEL3959593.1"/>
    </source>
</evidence>
<dbReference type="Proteomes" id="UP001459714">
    <property type="component" value="Unassembled WGS sequence"/>
</dbReference>
<accession>A0ABU9K359</accession>
<reference evidence="1 2" key="1">
    <citation type="submission" date="2024-03" db="EMBL/GenBank/DDBJ databases">
        <title>Bacilli Hybrid Assemblies.</title>
        <authorList>
            <person name="Kovac J."/>
        </authorList>
    </citation>
    <scope>NUCLEOTIDE SEQUENCE [LARGE SCALE GENOMIC DNA]</scope>
    <source>
        <strain evidence="1 2">FSL M8-0022</strain>
    </source>
</reference>
<name>A0ABU9K359_9BACI</name>
<organism evidence="1 2">
    <name type="scientific">Caldifermentibacillus hisashii</name>
    <dbReference type="NCBI Taxonomy" id="996558"/>
    <lineage>
        <taxon>Bacteria</taxon>
        <taxon>Bacillati</taxon>
        <taxon>Bacillota</taxon>
        <taxon>Bacilli</taxon>
        <taxon>Bacillales</taxon>
        <taxon>Bacillaceae</taxon>
        <taxon>Caldifermentibacillus</taxon>
    </lineage>
</organism>
<sequence length="133" mass="14867">MILYDCVVFYHASPVKNLKEITPTKPVRNNHIGKVSGLYACLATSPAQAFYWANVLGRGKGTWYIYEVKLPHDMTVENCIGGYHFEGVGELMPAVEVFDHTTFDGEICVFDPVPVSGVYTVVEFKKNLNKGDF</sequence>